<dbReference type="AlphaFoldDB" id="A0A2J8MBM4"/>
<name>A0A2J8MBM4_PANTR</name>
<dbReference type="EMBL" id="NBAG03000261">
    <property type="protein sequence ID" value="PNI56912.1"/>
    <property type="molecule type" value="Genomic_DNA"/>
</dbReference>
<accession>A0A2J8MBM4</accession>
<organism evidence="1 2">
    <name type="scientific">Pan troglodytes</name>
    <name type="common">Chimpanzee</name>
    <dbReference type="NCBI Taxonomy" id="9598"/>
    <lineage>
        <taxon>Eukaryota</taxon>
        <taxon>Metazoa</taxon>
        <taxon>Chordata</taxon>
        <taxon>Craniata</taxon>
        <taxon>Vertebrata</taxon>
        <taxon>Euteleostomi</taxon>
        <taxon>Mammalia</taxon>
        <taxon>Eutheria</taxon>
        <taxon>Euarchontoglires</taxon>
        <taxon>Primates</taxon>
        <taxon>Haplorrhini</taxon>
        <taxon>Catarrhini</taxon>
        <taxon>Hominidae</taxon>
        <taxon>Pan</taxon>
    </lineage>
</organism>
<protein>
    <submittedName>
        <fullName evidence="1">AAMDC isoform 12</fullName>
    </submittedName>
</protein>
<evidence type="ECO:0000313" key="1">
    <source>
        <dbReference type="EMBL" id="PNI56912.1"/>
    </source>
</evidence>
<comment type="caution">
    <text evidence="1">The sequence shown here is derived from an EMBL/GenBank/DDBJ whole genome shotgun (WGS) entry which is preliminary data.</text>
</comment>
<reference evidence="1 2" key="1">
    <citation type="submission" date="2017-12" db="EMBL/GenBank/DDBJ databases">
        <title>High-resolution comparative analysis of great ape genomes.</title>
        <authorList>
            <person name="Pollen A."/>
            <person name="Hastie A."/>
            <person name="Hormozdiari F."/>
            <person name="Dougherty M."/>
            <person name="Liu R."/>
            <person name="Chaisson M."/>
            <person name="Hoppe E."/>
            <person name="Hill C."/>
            <person name="Pang A."/>
            <person name="Hillier L."/>
            <person name="Baker C."/>
            <person name="Armstrong J."/>
            <person name="Shendure J."/>
            <person name="Paten B."/>
            <person name="Wilson R."/>
            <person name="Chao H."/>
            <person name="Schneider V."/>
            <person name="Ventura M."/>
            <person name="Kronenberg Z."/>
            <person name="Murali S."/>
            <person name="Gordon D."/>
            <person name="Cantsilieris S."/>
            <person name="Munson K."/>
            <person name="Nelson B."/>
            <person name="Raja A."/>
            <person name="Underwood J."/>
            <person name="Diekhans M."/>
            <person name="Fiddes I."/>
            <person name="Haussler D."/>
            <person name="Eichler E."/>
        </authorList>
    </citation>
    <scope>NUCLEOTIDE SEQUENCE [LARGE SCALE GENOMIC DNA]</scope>
    <source>
        <strain evidence="1">Yerkes chimp pedigree #C0471</strain>
    </source>
</reference>
<gene>
    <name evidence="1" type="ORF">CK820_G0021899</name>
</gene>
<sequence>RLQPSSCHQVFMSGLWYNSTWLQLHGTSLREAKQGLTLPPRLECSGTIVTH</sequence>
<proteinExistence type="predicted"/>
<dbReference type="Proteomes" id="UP000236370">
    <property type="component" value="Unassembled WGS sequence"/>
</dbReference>
<evidence type="ECO:0000313" key="2">
    <source>
        <dbReference type="Proteomes" id="UP000236370"/>
    </source>
</evidence>
<feature type="non-terminal residue" evidence="1">
    <location>
        <position position="1"/>
    </location>
</feature>